<evidence type="ECO:0000313" key="2">
    <source>
        <dbReference type="Proteomes" id="UP000499080"/>
    </source>
</evidence>
<dbReference type="EMBL" id="BGPR01015613">
    <property type="protein sequence ID" value="GBN69942.1"/>
    <property type="molecule type" value="Genomic_DNA"/>
</dbReference>
<evidence type="ECO:0000313" key="1">
    <source>
        <dbReference type="EMBL" id="GBN69942.1"/>
    </source>
</evidence>
<name>A0A4Y2R2R2_ARAVE</name>
<keyword evidence="2" id="KW-1185">Reference proteome</keyword>
<dbReference type="Proteomes" id="UP000499080">
    <property type="component" value="Unassembled WGS sequence"/>
</dbReference>
<dbReference type="OrthoDB" id="6434535at2759"/>
<comment type="caution">
    <text evidence="1">The sequence shown here is derived from an EMBL/GenBank/DDBJ whole genome shotgun (WGS) entry which is preliminary data.</text>
</comment>
<reference evidence="1 2" key="1">
    <citation type="journal article" date="2019" name="Sci. Rep.">
        <title>Orb-weaving spider Araneus ventricosus genome elucidates the spidroin gene catalogue.</title>
        <authorList>
            <person name="Kono N."/>
            <person name="Nakamura H."/>
            <person name="Ohtoshi R."/>
            <person name="Moran D.A.P."/>
            <person name="Shinohara A."/>
            <person name="Yoshida Y."/>
            <person name="Fujiwara M."/>
            <person name="Mori M."/>
            <person name="Tomita M."/>
            <person name="Arakawa K."/>
        </authorList>
    </citation>
    <scope>NUCLEOTIDE SEQUENCE [LARGE SCALE GENOMIC DNA]</scope>
</reference>
<dbReference type="AlphaFoldDB" id="A0A4Y2R2R2"/>
<organism evidence="1 2">
    <name type="scientific">Araneus ventricosus</name>
    <name type="common">Orbweaver spider</name>
    <name type="synonym">Epeira ventricosa</name>
    <dbReference type="NCBI Taxonomy" id="182803"/>
    <lineage>
        <taxon>Eukaryota</taxon>
        <taxon>Metazoa</taxon>
        <taxon>Ecdysozoa</taxon>
        <taxon>Arthropoda</taxon>
        <taxon>Chelicerata</taxon>
        <taxon>Arachnida</taxon>
        <taxon>Araneae</taxon>
        <taxon>Araneomorphae</taxon>
        <taxon>Entelegynae</taxon>
        <taxon>Araneoidea</taxon>
        <taxon>Araneidae</taxon>
        <taxon>Araneus</taxon>
    </lineage>
</organism>
<gene>
    <name evidence="1" type="ORF">AVEN_240398_1</name>
</gene>
<proteinExistence type="predicted"/>
<sequence length="101" mass="11655">MASNPPGFMKPPHVPFLSSKMSEKGKLFKLQLRRRHTSGIEERPSRSKERLGEFLSFNFGFNGLDLKNQKLLIISLFVKLQNNRSVCNSLLFESYPITKRV</sequence>
<protein>
    <submittedName>
        <fullName evidence="1">Uncharacterized protein</fullName>
    </submittedName>
</protein>
<accession>A0A4Y2R2R2</accession>